<evidence type="ECO:0000313" key="2">
    <source>
        <dbReference type="EMBL" id="GBP49972.1"/>
    </source>
</evidence>
<feature type="region of interest" description="Disordered" evidence="1">
    <location>
        <begin position="1"/>
        <end position="23"/>
    </location>
</feature>
<reference evidence="2 3" key="1">
    <citation type="journal article" date="2019" name="Commun. Biol.">
        <title>The bagworm genome reveals a unique fibroin gene that provides high tensile strength.</title>
        <authorList>
            <person name="Kono N."/>
            <person name="Nakamura H."/>
            <person name="Ohtoshi R."/>
            <person name="Tomita M."/>
            <person name="Numata K."/>
            <person name="Arakawa K."/>
        </authorList>
    </citation>
    <scope>NUCLEOTIDE SEQUENCE [LARGE SCALE GENOMIC DNA]</scope>
</reference>
<evidence type="ECO:0000313" key="3">
    <source>
        <dbReference type="Proteomes" id="UP000299102"/>
    </source>
</evidence>
<dbReference type="EMBL" id="BGZK01000555">
    <property type="protein sequence ID" value="GBP49972.1"/>
    <property type="molecule type" value="Genomic_DNA"/>
</dbReference>
<proteinExistence type="predicted"/>
<organism evidence="2 3">
    <name type="scientific">Eumeta variegata</name>
    <name type="common">Bagworm moth</name>
    <name type="synonym">Eumeta japonica</name>
    <dbReference type="NCBI Taxonomy" id="151549"/>
    <lineage>
        <taxon>Eukaryota</taxon>
        <taxon>Metazoa</taxon>
        <taxon>Ecdysozoa</taxon>
        <taxon>Arthropoda</taxon>
        <taxon>Hexapoda</taxon>
        <taxon>Insecta</taxon>
        <taxon>Pterygota</taxon>
        <taxon>Neoptera</taxon>
        <taxon>Endopterygota</taxon>
        <taxon>Lepidoptera</taxon>
        <taxon>Glossata</taxon>
        <taxon>Ditrysia</taxon>
        <taxon>Tineoidea</taxon>
        <taxon>Psychidae</taxon>
        <taxon>Oiketicinae</taxon>
        <taxon>Eumeta</taxon>
    </lineage>
</organism>
<comment type="caution">
    <text evidence="2">The sequence shown here is derived from an EMBL/GenBank/DDBJ whole genome shotgun (WGS) entry which is preliminary data.</text>
</comment>
<feature type="region of interest" description="Disordered" evidence="1">
    <location>
        <begin position="61"/>
        <end position="88"/>
    </location>
</feature>
<name>A0A4C1WHH5_EUMVA</name>
<dbReference type="AlphaFoldDB" id="A0A4C1WHH5"/>
<evidence type="ECO:0000256" key="1">
    <source>
        <dbReference type="SAM" id="MobiDB-lite"/>
    </source>
</evidence>
<gene>
    <name evidence="2" type="ORF">EVAR_37057_1</name>
</gene>
<sequence>MINDDLPRLLSPFDGDNGSELKVGSNKRSVFDRATLRASPRSPLTGLNPLAFVKRIGRAQRRRAEAAPAPAPAAPSDRAHANTIYDPC</sequence>
<dbReference type="Proteomes" id="UP000299102">
    <property type="component" value="Unassembled WGS sequence"/>
</dbReference>
<accession>A0A4C1WHH5</accession>
<protein>
    <submittedName>
        <fullName evidence="2">Uncharacterized protein</fullName>
    </submittedName>
</protein>
<keyword evidence="3" id="KW-1185">Reference proteome</keyword>